<proteinExistence type="predicted"/>
<reference evidence="2" key="1">
    <citation type="submission" date="2021-06" db="EMBL/GenBank/DDBJ databases">
        <title>Parelaphostrongylus tenuis whole genome reference sequence.</title>
        <authorList>
            <person name="Garwood T.J."/>
            <person name="Larsen P.A."/>
            <person name="Fountain-Jones N.M."/>
            <person name="Garbe J.R."/>
            <person name="Macchietto M.G."/>
            <person name="Kania S.A."/>
            <person name="Gerhold R.W."/>
            <person name="Richards J.E."/>
            <person name="Wolf T.M."/>
        </authorList>
    </citation>
    <scope>NUCLEOTIDE SEQUENCE</scope>
    <source>
        <strain evidence="2">MNPRO001-30</strain>
        <tissue evidence="2">Meninges</tissue>
    </source>
</reference>
<gene>
    <name evidence="2" type="ORF">KIN20_025972</name>
</gene>
<name>A0AAD5QUT5_PARTN</name>
<organism evidence="2 3">
    <name type="scientific">Parelaphostrongylus tenuis</name>
    <name type="common">Meningeal worm</name>
    <dbReference type="NCBI Taxonomy" id="148309"/>
    <lineage>
        <taxon>Eukaryota</taxon>
        <taxon>Metazoa</taxon>
        <taxon>Ecdysozoa</taxon>
        <taxon>Nematoda</taxon>
        <taxon>Chromadorea</taxon>
        <taxon>Rhabditida</taxon>
        <taxon>Rhabditina</taxon>
        <taxon>Rhabditomorpha</taxon>
        <taxon>Strongyloidea</taxon>
        <taxon>Metastrongylidae</taxon>
        <taxon>Parelaphostrongylus</taxon>
    </lineage>
</organism>
<dbReference type="EMBL" id="JAHQIW010005313">
    <property type="protein sequence ID" value="KAJ1365593.1"/>
    <property type="molecule type" value="Genomic_DNA"/>
</dbReference>
<evidence type="ECO:0000313" key="3">
    <source>
        <dbReference type="Proteomes" id="UP001196413"/>
    </source>
</evidence>
<keyword evidence="1" id="KW-0732">Signal</keyword>
<dbReference type="Proteomes" id="UP001196413">
    <property type="component" value="Unassembled WGS sequence"/>
</dbReference>
<feature type="signal peptide" evidence="1">
    <location>
        <begin position="1"/>
        <end position="16"/>
    </location>
</feature>
<feature type="chain" id="PRO_5041959664" evidence="1">
    <location>
        <begin position="17"/>
        <end position="164"/>
    </location>
</feature>
<sequence>MILLIFLVALVASVNCLEQSSFLTAHNGIFQSLDWTNDELAEVSALHATASYHKLMRLVALKLSESDIDEDARRRIEKFMVQKWPPKFLESFLSEEDKDTLLQLHAAGDFHEYAVLLFERLFELPKQQTIIALRYFGYNSEADYLEEAECYSCAIARLSERLGR</sequence>
<keyword evidence="3" id="KW-1185">Reference proteome</keyword>
<dbReference type="AlphaFoldDB" id="A0AAD5QUT5"/>
<evidence type="ECO:0000313" key="2">
    <source>
        <dbReference type="EMBL" id="KAJ1365593.1"/>
    </source>
</evidence>
<evidence type="ECO:0000256" key="1">
    <source>
        <dbReference type="SAM" id="SignalP"/>
    </source>
</evidence>
<protein>
    <submittedName>
        <fullName evidence="2">Uncharacterized protein</fullName>
    </submittedName>
</protein>
<comment type="caution">
    <text evidence="2">The sequence shown here is derived from an EMBL/GenBank/DDBJ whole genome shotgun (WGS) entry which is preliminary data.</text>
</comment>
<accession>A0AAD5QUT5</accession>